<dbReference type="InterPro" id="IPR004391">
    <property type="entry name" value="Glu_race"/>
</dbReference>
<dbReference type="PANTHER" id="PTHR21198:SF2">
    <property type="entry name" value="GLUTAMATE RACEMASE"/>
    <property type="match status" value="1"/>
</dbReference>
<name>A0ABX0JMJ1_9PROT</name>
<protein>
    <recommendedName>
        <fullName evidence="2 7">Glutamate racemase</fullName>
        <ecNumber evidence="2 7">5.1.1.3</ecNumber>
    </recommendedName>
</protein>
<evidence type="ECO:0000256" key="5">
    <source>
        <dbReference type="ARBA" id="ARBA00023235"/>
    </source>
</evidence>
<evidence type="ECO:0000256" key="2">
    <source>
        <dbReference type="ARBA" id="ARBA00013090"/>
    </source>
</evidence>
<dbReference type="EC" id="5.1.1.3" evidence="2 7"/>
<dbReference type="InterPro" id="IPR015942">
    <property type="entry name" value="Asp/Glu/hydantoin_racemase"/>
</dbReference>
<dbReference type="PROSITE" id="PS00923">
    <property type="entry name" value="ASP_GLU_RACEMASE_1"/>
    <property type="match status" value="1"/>
</dbReference>
<feature type="binding site" evidence="7">
    <location>
        <begin position="88"/>
        <end position="89"/>
    </location>
    <ligand>
        <name>substrate</name>
    </ligand>
</feature>
<dbReference type="HAMAP" id="MF_00258">
    <property type="entry name" value="Glu_racemase"/>
    <property type="match status" value="1"/>
</dbReference>
<dbReference type="RefSeq" id="WP_173583082.1">
    <property type="nucleotide sequence ID" value="NZ_WOTB01000009.1"/>
</dbReference>
<evidence type="ECO:0000256" key="4">
    <source>
        <dbReference type="ARBA" id="ARBA00022984"/>
    </source>
</evidence>
<dbReference type="InterPro" id="IPR001920">
    <property type="entry name" value="Asp/Glu_race"/>
</dbReference>
<feature type="binding site" evidence="7">
    <location>
        <begin position="23"/>
        <end position="24"/>
    </location>
    <ligand>
        <name>substrate</name>
    </ligand>
</feature>
<dbReference type="NCBIfam" id="TIGR00067">
    <property type="entry name" value="glut_race"/>
    <property type="match status" value="1"/>
</dbReference>
<comment type="catalytic activity">
    <reaction evidence="1 7">
        <text>L-glutamate = D-glutamate</text>
        <dbReference type="Rhea" id="RHEA:12813"/>
        <dbReference type="ChEBI" id="CHEBI:29985"/>
        <dbReference type="ChEBI" id="CHEBI:29986"/>
        <dbReference type="EC" id="5.1.1.3"/>
    </reaction>
</comment>
<reference evidence="8 9" key="1">
    <citation type="journal article" date="2020" name="Int. J. Syst. Evol. Microbiol.">
        <title>Novel acetic acid bacteria from cider fermentations: Acetobacter conturbans sp. nov. and Acetobacter fallax sp. nov.</title>
        <authorList>
            <person name="Sombolestani A.S."/>
            <person name="Cleenwerck I."/>
            <person name="Cnockaert M."/>
            <person name="Borremans W."/>
            <person name="Wieme A.D."/>
            <person name="De Vuyst L."/>
            <person name="Vandamme P."/>
        </authorList>
    </citation>
    <scope>NUCLEOTIDE SEQUENCE [LARGE SCALE GENOMIC DNA]</scope>
    <source>
        <strain evidence="8 9">LMG 30640</strain>
    </source>
</reference>
<feature type="active site" description="Proton donor/acceptor" evidence="7">
    <location>
        <position position="87"/>
    </location>
</feature>
<dbReference type="Proteomes" id="UP000635278">
    <property type="component" value="Unassembled WGS sequence"/>
</dbReference>
<comment type="function">
    <text evidence="7">Provides the (R)-glutamate required for cell wall biosynthesis.</text>
</comment>
<evidence type="ECO:0000313" key="8">
    <source>
        <dbReference type="EMBL" id="NHN84691.1"/>
    </source>
</evidence>
<dbReference type="PANTHER" id="PTHR21198">
    <property type="entry name" value="GLUTAMATE RACEMASE"/>
    <property type="match status" value="1"/>
</dbReference>
<dbReference type="Gene3D" id="3.40.50.1860">
    <property type="match status" value="2"/>
</dbReference>
<dbReference type="SUPFAM" id="SSF53681">
    <property type="entry name" value="Aspartate/glutamate racemase"/>
    <property type="match status" value="2"/>
</dbReference>
<dbReference type="Pfam" id="PF01177">
    <property type="entry name" value="Asp_Glu_race"/>
    <property type="match status" value="1"/>
</dbReference>
<proteinExistence type="inferred from homology"/>
<comment type="pathway">
    <text evidence="7">Cell wall biogenesis; peptidoglycan biosynthesis.</text>
</comment>
<gene>
    <name evidence="7 8" type="primary">murI</name>
    <name evidence="8" type="ORF">GOB93_08540</name>
</gene>
<keyword evidence="5 7" id="KW-0413">Isomerase</keyword>
<dbReference type="GO" id="GO:0008881">
    <property type="term" value="F:glutamate racemase activity"/>
    <property type="evidence" value="ECO:0007669"/>
    <property type="project" value="UniProtKB-EC"/>
</dbReference>
<dbReference type="EMBL" id="WOTB01000009">
    <property type="protein sequence ID" value="NHN84691.1"/>
    <property type="molecule type" value="Genomic_DNA"/>
</dbReference>
<keyword evidence="9" id="KW-1185">Reference proteome</keyword>
<comment type="caution">
    <text evidence="8">The sequence shown here is derived from an EMBL/GenBank/DDBJ whole genome shotgun (WGS) entry which is preliminary data.</text>
</comment>
<dbReference type="InterPro" id="IPR018187">
    <property type="entry name" value="Asp/Glu_racemase_AS_1"/>
</dbReference>
<evidence type="ECO:0000256" key="6">
    <source>
        <dbReference type="ARBA" id="ARBA00023316"/>
    </source>
</evidence>
<comment type="similarity">
    <text evidence="7">Belongs to the aspartate/glutamate racemases family.</text>
</comment>
<keyword evidence="3 7" id="KW-0133">Cell shape</keyword>
<feature type="active site" description="Proton donor/acceptor" evidence="7">
    <location>
        <position position="201"/>
    </location>
</feature>
<evidence type="ECO:0000256" key="3">
    <source>
        <dbReference type="ARBA" id="ARBA00022960"/>
    </source>
</evidence>
<keyword evidence="6 7" id="KW-0961">Cell wall biogenesis/degradation</keyword>
<accession>A0ABX0JMJ1</accession>
<organism evidence="8 9">
    <name type="scientific">Acetobacter musti</name>
    <dbReference type="NCBI Taxonomy" id="864732"/>
    <lineage>
        <taxon>Bacteria</taxon>
        <taxon>Pseudomonadati</taxon>
        <taxon>Pseudomonadota</taxon>
        <taxon>Alphaproteobacteria</taxon>
        <taxon>Acetobacterales</taxon>
        <taxon>Acetobacteraceae</taxon>
        <taxon>Acetobacter</taxon>
    </lineage>
</organism>
<sequence>MRDGYQAGGRTSSRVTLRVLAFDSGIGGLGIVAALRDALPSAEIDYLADTAVYPYGEQDDAFLIARIVSLIQDAVARLSPDAVVIACNTASTLALEALRGVCPVPVIGCVPPIRWAARLSRTRVIGLLATTATVRRPYVAALQARFAPDCTLIAHGARHLADCAEAVFRGAPADPELIRRALAGLSDRPEGGKIDAVALGCTHYTFLMDAFRAASPEGVAWLDPAAAVARQTATVLGVDRAAVPVFSESKGSAWFTAEPAGAAELEAGLHRFGYTGFSLWQPAVAVSPI</sequence>
<evidence type="ECO:0000313" key="9">
    <source>
        <dbReference type="Proteomes" id="UP000635278"/>
    </source>
</evidence>
<keyword evidence="4 7" id="KW-0573">Peptidoglycan synthesis</keyword>
<evidence type="ECO:0000256" key="1">
    <source>
        <dbReference type="ARBA" id="ARBA00001602"/>
    </source>
</evidence>
<feature type="binding site" evidence="7">
    <location>
        <begin position="202"/>
        <end position="203"/>
    </location>
    <ligand>
        <name>substrate</name>
    </ligand>
</feature>
<feature type="binding site" evidence="7">
    <location>
        <begin position="55"/>
        <end position="56"/>
    </location>
    <ligand>
        <name>substrate</name>
    </ligand>
</feature>
<evidence type="ECO:0000256" key="7">
    <source>
        <dbReference type="HAMAP-Rule" id="MF_00258"/>
    </source>
</evidence>